<feature type="transmembrane region" description="Helical" evidence="2">
    <location>
        <begin position="60"/>
        <end position="81"/>
    </location>
</feature>
<dbReference type="AlphaFoldDB" id="A0A2J7ZQF7"/>
<reference evidence="3 4" key="1">
    <citation type="journal article" date="2017" name="Mol. Biol. Evol.">
        <title>The 4-celled Tetrabaena socialis nuclear genome reveals the essential components for genetic control of cell number at the origin of multicellularity in the volvocine lineage.</title>
        <authorList>
            <person name="Featherston J."/>
            <person name="Arakaki Y."/>
            <person name="Hanschen E.R."/>
            <person name="Ferris P.J."/>
            <person name="Michod R.E."/>
            <person name="Olson B.J.S.C."/>
            <person name="Nozaki H."/>
            <person name="Durand P.M."/>
        </authorList>
    </citation>
    <scope>NUCLEOTIDE SEQUENCE [LARGE SCALE GENOMIC DNA]</scope>
    <source>
        <strain evidence="3 4">NIES-571</strain>
    </source>
</reference>
<feature type="transmembrane region" description="Helical" evidence="2">
    <location>
        <begin position="102"/>
        <end position="123"/>
    </location>
</feature>
<evidence type="ECO:0000256" key="2">
    <source>
        <dbReference type="SAM" id="Phobius"/>
    </source>
</evidence>
<keyword evidence="2" id="KW-0812">Transmembrane</keyword>
<protein>
    <submittedName>
        <fullName evidence="3">Uncharacterized protein</fullName>
    </submittedName>
</protein>
<feature type="region of interest" description="Disordered" evidence="1">
    <location>
        <begin position="437"/>
        <end position="486"/>
    </location>
</feature>
<feature type="compositionally biased region" description="Gly residues" evidence="1">
    <location>
        <begin position="365"/>
        <end position="375"/>
    </location>
</feature>
<feature type="transmembrane region" description="Helical" evidence="2">
    <location>
        <begin position="220"/>
        <end position="243"/>
    </location>
</feature>
<feature type="compositionally biased region" description="Low complexity" evidence="1">
    <location>
        <begin position="376"/>
        <end position="385"/>
    </location>
</feature>
<dbReference type="EMBL" id="PGGS01000644">
    <property type="protein sequence ID" value="PNH02505.1"/>
    <property type="molecule type" value="Genomic_DNA"/>
</dbReference>
<keyword evidence="4" id="KW-1185">Reference proteome</keyword>
<organism evidence="3 4">
    <name type="scientific">Tetrabaena socialis</name>
    <dbReference type="NCBI Taxonomy" id="47790"/>
    <lineage>
        <taxon>Eukaryota</taxon>
        <taxon>Viridiplantae</taxon>
        <taxon>Chlorophyta</taxon>
        <taxon>core chlorophytes</taxon>
        <taxon>Chlorophyceae</taxon>
        <taxon>CS clade</taxon>
        <taxon>Chlamydomonadales</taxon>
        <taxon>Tetrabaenaceae</taxon>
        <taxon>Tetrabaena</taxon>
    </lineage>
</organism>
<sequence>MATASASSGQQGLKVLNDRHIRKKVESLGQFLLGERNQVRRIRDLSSVLPRYAELGVTCWAYWGLLLKALLVAFNITAILFAWITYKSPKRQAWHLEAPGRVVVWAEFLGVCYYLLCFAWRLLRFLWACIQEMQSPDDTRNACNLEVVHRLRLWYKSLMKLEFNLLVFLRYISPPAVGAALAKARRRVYGQYGTRIHRQDCCVDVFCCCCFYGRLWCCSVLHYTAVAVCAAAALMAVLIKLLQLRFLGVEDIRDWSATELLLIGQFVINIACLDTRQKSKRKGKIELLFDGADADEAVGERKAKSLVDNLALLVVRYRYSLLTALVQHHSLTAEDISWIYIFDQVEEDKPMNKITREYQQSKAPGSGGGGDGRGNNGAHQAHLAPRPAPPALVQSYDNPEWQRCDQMGGPYGEAPSPHGTAHPLYPGQVLVQISPRRRTGPGQREGHARSPAPRQADLEGPSAPPQQLPPAGPPYRQEQPGRFPYVFYDNGHAVGAQVQGYGPPPVLKTKYESVLWGAQAS</sequence>
<keyword evidence="2" id="KW-0472">Membrane</keyword>
<feature type="compositionally biased region" description="Pro residues" evidence="1">
    <location>
        <begin position="462"/>
        <end position="473"/>
    </location>
</feature>
<gene>
    <name evidence="3" type="ORF">TSOC_011510</name>
</gene>
<evidence type="ECO:0000256" key="1">
    <source>
        <dbReference type="SAM" id="MobiDB-lite"/>
    </source>
</evidence>
<feature type="region of interest" description="Disordered" evidence="1">
    <location>
        <begin position="360"/>
        <end position="424"/>
    </location>
</feature>
<evidence type="ECO:0000313" key="4">
    <source>
        <dbReference type="Proteomes" id="UP000236333"/>
    </source>
</evidence>
<keyword evidence="2" id="KW-1133">Transmembrane helix</keyword>
<dbReference type="OrthoDB" id="533064at2759"/>
<proteinExistence type="predicted"/>
<evidence type="ECO:0000313" key="3">
    <source>
        <dbReference type="EMBL" id="PNH02505.1"/>
    </source>
</evidence>
<dbReference type="Proteomes" id="UP000236333">
    <property type="component" value="Unassembled WGS sequence"/>
</dbReference>
<name>A0A2J7ZQF7_9CHLO</name>
<accession>A0A2J7ZQF7</accession>
<comment type="caution">
    <text evidence="3">The sequence shown here is derived from an EMBL/GenBank/DDBJ whole genome shotgun (WGS) entry which is preliminary data.</text>
</comment>